<dbReference type="PANTHER" id="PTHR39203:SF1">
    <property type="entry name" value="CYTOPLASMIC PROTEIN"/>
    <property type="match status" value="1"/>
</dbReference>
<gene>
    <name evidence="2" type="ORF">Vgi01_37490</name>
</gene>
<evidence type="ECO:0000313" key="3">
    <source>
        <dbReference type="Proteomes" id="UP000647860"/>
    </source>
</evidence>
<dbReference type="SMART" id="SM01022">
    <property type="entry name" value="ASCH"/>
    <property type="match status" value="1"/>
</dbReference>
<evidence type="ECO:0000313" key="2">
    <source>
        <dbReference type="EMBL" id="GIJ17065.1"/>
    </source>
</evidence>
<dbReference type="InterPro" id="IPR015947">
    <property type="entry name" value="PUA-like_sf"/>
</dbReference>
<sequence length="180" mass="19597">MDISFLSGIDRTARKAAAAWPKRHRAPTGWSAGTLGRMWPRIGDLRALALGTPGELRTHLNTLVLNGVKTATAGLLDEYAEDGEELEHVGERLALVDDHDALVGVVEVTDVQMYRFAEVPWDFARAEGEGDRSIEEWRAGHAAYWARIGTPVTDDTQIVCLRFRLVSAGEGGIATGDLST</sequence>
<name>A0ABQ4IGM6_9ACTN</name>
<proteinExistence type="predicted"/>
<dbReference type="InterPro" id="IPR007374">
    <property type="entry name" value="ASCH_domain"/>
</dbReference>
<dbReference type="Gene3D" id="3.10.400.10">
    <property type="entry name" value="Sulfate adenylyltransferase"/>
    <property type="match status" value="1"/>
</dbReference>
<accession>A0ABQ4IGM6</accession>
<comment type="caution">
    <text evidence="2">The sequence shown here is derived from an EMBL/GenBank/DDBJ whole genome shotgun (WGS) entry which is preliminary data.</text>
</comment>
<dbReference type="Pfam" id="PF04266">
    <property type="entry name" value="ASCH"/>
    <property type="match status" value="1"/>
</dbReference>
<protein>
    <recommendedName>
        <fullName evidence="1">ASCH domain-containing protein</fullName>
    </recommendedName>
</protein>
<keyword evidence="3" id="KW-1185">Reference proteome</keyword>
<dbReference type="Proteomes" id="UP000647860">
    <property type="component" value="Unassembled WGS sequence"/>
</dbReference>
<organism evidence="2 3">
    <name type="scientific">Micromonospora gifhornensis</name>
    <dbReference type="NCBI Taxonomy" id="84594"/>
    <lineage>
        <taxon>Bacteria</taxon>
        <taxon>Bacillati</taxon>
        <taxon>Actinomycetota</taxon>
        <taxon>Actinomycetes</taxon>
        <taxon>Micromonosporales</taxon>
        <taxon>Micromonosporaceae</taxon>
        <taxon>Micromonospora</taxon>
    </lineage>
</organism>
<feature type="domain" description="ASCH" evidence="1">
    <location>
        <begin position="48"/>
        <end position="167"/>
    </location>
</feature>
<dbReference type="SUPFAM" id="SSF88697">
    <property type="entry name" value="PUA domain-like"/>
    <property type="match status" value="1"/>
</dbReference>
<reference evidence="2 3" key="1">
    <citation type="submission" date="2021-01" db="EMBL/GenBank/DDBJ databases">
        <title>Whole genome shotgun sequence of Verrucosispora gifhornensis NBRC 16317.</title>
        <authorList>
            <person name="Komaki H."/>
            <person name="Tamura T."/>
        </authorList>
    </citation>
    <scope>NUCLEOTIDE SEQUENCE [LARGE SCALE GENOMIC DNA]</scope>
    <source>
        <strain evidence="2 3">NBRC 16317</strain>
    </source>
</reference>
<evidence type="ECO:0000259" key="1">
    <source>
        <dbReference type="SMART" id="SM01022"/>
    </source>
</evidence>
<dbReference type="PANTHER" id="PTHR39203">
    <property type="entry name" value="CYTOPLASMIC PROTEIN-RELATED"/>
    <property type="match status" value="1"/>
</dbReference>
<dbReference type="InterPro" id="IPR009326">
    <property type="entry name" value="DUF984"/>
</dbReference>
<dbReference type="EMBL" id="BOPA01000026">
    <property type="protein sequence ID" value="GIJ17065.1"/>
    <property type="molecule type" value="Genomic_DNA"/>
</dbReference>